<evidence type="ECO:0008006" key="3">
    <source>
        <dbReference type="Google" id="ProtNLM"/>
    </source>
</evidence>
<name>A0AAD0PF16_PSEPU</name>
<dbReference type="EMBL" id="CP030750">
    <property type="protein sequence ID" value="AXA25118.1"/>
    <property type="molecule type" value="Genomic_DNA"/>
</dbReference>
<dbReference type="AlphaFoldDB" id="A0AAD0PF16"/>
<evidence type="ECO:0000313" key="2">
    <source>
        <dbReference type="Proteomes" id="UP000251617"/>
    </source>
</evidence>
<protein>
    <recommendedName>
        <fullName evidence="3">Delta-60 repeat domain-containing protein</fullName>
    </recommendedName>
</protein>
<reference evidence="1 2" key="1">
    <citation type="submission" date="2018-06" db="EMBL/GenBank/DDBJ databases">
        <title>The genome of Pseudomonas putida NX-1, a lignin degrader.</title>
        <authorList>
            <person name="Xu Z."/>
        </authorList>
    </citation>
    <scope>NUCLEOTIDE SEQUENCE [LARGE SCALE GENOMIC DNA]</scope>
    <source>
        <strain evidence="1 2">NX-1</strain>
    </source>
</reference>
<sequence length="443" mass="48233">MSVQSSGTPDHAYGTQGVANIPAEPPYNPDVASFQVGPSTLDAKGRLVVFGRNPTDSSPGLLTRLNADGQWDESTGHVVVDAANLPDEALDFKGLVGATINGQQTYFAVGVPTYFDADFERYLNFVGISRFDESFQPVTSFGDNGHALPDPGEGWQKGDVGDTRKHRVKHSTKALLSSEERPLVFANGLLRAIFPYTLGDGNDEHTESWLAVFNPVTGELAPELGEARDLGMLPLTDKAGFSLRVLRAHFFADGSFLVLAENASQRVIVRRYDRHAIADERFNDDQGQRDLFAVQASMRLGMSARNGRIAVSRSVEFQLQQPTTVFVLTESGTNDTTFNRGQPLTLGSDSHGLALGELHIDDQDRILLGGALLTAINVGRLHVYRLTRSGEFDSAFGNRGLFDGGPDFRTANKVFASGHGIHILTLFPTSGPYFLERVLKLHD</sequence>
<organism evidence="1 2">
    <name type="scientific">Pseudomonas putida</name>
    <name type="common">Arthrobacter siderocapsulatus</name>
    <dbReference type="NCBI Taxonomy" id="303"/>
    <lineage>
        <taxon>Bacteria</taxon>
        <taxon>Pseudomonadati</taxon>
        <taxon>Pseudomonadota</taxon>
        <taxon>Gammaproteobacteria</taxon>
        <taxon>Pseudomonadales</taxon>
        <taxon>Pseudomonadaceae</taxon>
        <taxon>Pseudomonas</taxon>
    </lineage>
</organism>
<proteinExistence type="predicted"/>
<accession>A0AAD0PF16</accession>
<dbReference type="RefSeq" id="WP_112898321.1">
    <property type="nucleotide sequence ID" value="NZ_CP030750.1"/>
</dbReference>
<evidence type="ECO:0000313" key="1">
    <source>
        <dbReference type="EMBL" id="AXA25118.1"/>
    </source>
</evidence>
<dbReference type="Proteomes" id="UP000251617">
    <property type="component" value="Chromosome"/>
</dbReference>
<gene>
    <name evidence="1" type="ORF">C1S65_13690</name>
</gene>